<dbReference type="AlphaFoldDB" id="A0A919GNP9"/>
<name>A0A919GNP9_9ACTN</name>
<dbReference type="Pfam" id="PF07505">
    <property type="entry name" value="DUF5131"/>
    <property type="match status" value="1"/>
</dbReference>
<reference evidence="1" key="1">
    <citation type="journal article" date="2014" name="Int. J. Syst. Evol. Microbiol.">
        <title>Complete genome sequence of Corynebacterium casei LMG S-19264T (=DSM 44701T), isolated from a smear-ripened cheese.</title>
        <authorList>
            <consortium name="US DOE Joint Genome Institute (JGI-PGF)"/>
            <person name="Walter F."/>
            <person name="Albersmeier A."/>
            <person name="Kalinowski J."/>
            <person name="Ruckert C."/>
        </authorList>
    </citation>
    <scope>NUCLEOTIDE SEQUENCE</scope>
    <source>
        <strain evidence="1">CGMCC 4.7403</strain>
    </source>
</reference>
<reference evidence="1" key="2">
    <citation type="submission" date="2020-09" db="EMBL/GenBank/DDBJ databases">
        <authorList>
            <person name="Sun Q."/>
            <person name="Zhou Y."/>
        </authorList>
    </citation>
    <scope>NUCLEOTIDE SEQUENCE</scope>
    <source>
        <strain evidence="1">CGMCC 4.7403</strain>
    </source>
</reference>
<accession>A0A919GNP9</accession>
<dbReference type="InterPro" id="IPR011101">
    <property type="entry name" value="DUF5131"/>
</dbReference>
<evidence type="ECO:0008006" key="3">
    <source>
        <dbReference type="Google" id="ProtNLM"/>
    </source>
</evidence>
<comment type="caution">
    <text evidence="1">The sequence shown here is derived from an EMBL/GenBank/DDBJ whole genome shotgun (WGS) entry which is preliminary data.</text>
</comment>
<dbReference type="EMBL" id="BNAT01000009">
    <property type="protein sequence ID" value="GHH87922.1"/>
    <property type="molecule type" value="Genomic_DNA"/>
</dbReference>
<keyword evidence="2" id="KW-1185">Reference proteome</keyword>
<sequence>MSESSKIEWTDATWNVVTGCEKVSPGCDNCYAETFAERWRGIPGHHFENGFDVTLRPERLALPLKWRKPKRIFVNSMSDLFHKDIPDSYIAQVFAVMARTPQHTYQVLTKRHGRMRSLVGSLIDGGQSLLEAAPDEETALALYDTVWPLPNVWLGVSVEDQKRADLRIPALVDTAAAVRFLSCEPLLGPVDLTAWMPEGHASWRCQGPDCRRFYSGPLLQHCPDCGREGHWTGSHTGNGRPNGQPIGWVIAGGESGRGARPMSPDWARSIRDQAQAAGVPYLFKQWGEYQPTDWKVIGRPSDRRNVLVGDPIDDLGHRWEMRRVGKGKAGRELDGRTWDEFPAAVA</sequence>
<evidence type="ECO:0000313" key="2">
    <source>
        <dbReference type="Proteomes" id="UP000603227"/>
    </source>
</evidence>
<protein>
    <recommendedName>
        <fullName evidence="3">Phage Gp37/Gp68 family protein</fullName>
    </recommendedName>
</protein>
<dbReference type="Proteomes" id="UP000603227">
    <property type="component" value="Unassembled WGS sequence"/>
</dbReference>
<organism evidence="1 2">
    <name type="scientific">Streptomyces capitiformicae</name>
    <dbReference type="NCBI Taxonomy" id="2014920"/>
    <lineage>
        <taxon>Bacteria</taxon>
        <taxon>Bacillati</taxon>
        <taxon>Actinomycetota</taxon>
        <taxon>Actinomycetes</taxon>
        <taxon>Kitasatosporales</taxon>
        <taxon>Streptomycetaceae</taxon>
        <taxon>Streptomyces</taxon>
    </lineage>
</organism>
<evidence type="ECO:0000313" key="1">
    <source>
        <dbReference type="EMBL" id="GHH87922.1"/>
    </source>
</evidence>
<dbReference type="RefSeq" id="WP_189783055.1">
    <property type="nucleotide sequence ID" value="NZ_BNAT01000009.1"/>
</dbReference>
<gene>
    <name evidence="1" type="ORF">GCM10017771_31090</name>
</gene>
<proteinExistence type="predicted"/>